<sequence length="366" mass="41745">MVSHVFFVQQARQKVVIQNPVVELDDDEVARIIRTSIKEKFIAPYLELDMKYYDLGLSHHDATLTVEAAKATQKYKVGIKRATITPDEVRVKEFNLKKMWKSTNGTSHDTLVGTVFCEPIILLRIPKPTHDRVKPIIIGRHTFGDQYRPTDFAAPKPGRLQLLFMPADSDATSMYNTDESIMGFAHTFFKMVCARRMPLFMSTKNTILKKYDGRFKDISQEIYENISLEAGICYERRLIDDMVIQVIKSSGGFVLACKNYDGFGSWGMLTSELITSDRQIIKSEAAHGKRTRGLLHRPKLDSNGALRKFCLDVEATCVEVIDKDGIMTKDLALAIHGKEMKHEYWVVTNIYMDAVKLLRVNKRGVR</sequence>
<dbReference type="GO" id="GO:0005739">
    <property type="term" value="C:mitochondrion"/>
    <property type="evidence" value="ECO:0007669"/>
    <property type="project" value="TreeGrafter"/>
</dbReference>
<dbReference type="SUPFAM" id="SSF53659">
    <property type="entry name" value="Isocitrate/Isopropylmalate dehydrogenase-like"/>
    <property type="match status" value="1"/>
</dbReference>
<dbReference type="GO" id="GO:0046872">
    <property type="term" value="F:metal ion binding"/>
    <property type="evidence" value="ECO:0007669"/>
    <property type="project" value="UniProtKB-KW"/>
</dbReference>
<name>A0A0D7A5Z8_9AGAR</name>
<gene>
    <name evidence="12" type="ORF">FISHEDRAFT_66517</name>
</gene>
<dbReference type="Gene3D" id="3.40.718.10">
    <property type="entry name" value="Isopropylmalate Dehydrogenase"/>
    <property type="match status" value="1"/>
</dbReference>
<evidence type="ECO:0000256" key="9">
    <source>
        <dbReference type="PIRNR" id="PIRNR000108"/>
    </source>
</evidence>
<evidence type="ECO:0000256" key="2">
    <source>
        <dbReference type="ARBA" id="ARBA00007769"/>
    </source>
</evidence>
<organism evidence="12 13">
    <name type="scientific">Fistulina hepatica ATCC 64428</name>
    <dbReference type="NCBI Taxonomy" id="1128425"/>
    <lineage>
        <taxon>Eukaryota</taxon>
        <taxon>Fungi</taxon>
        <taxon>Dikarya</taxon>
        <taxon>Basidiomycota</taxon>
        <taxon>Agaricomycotina</taxon>
        <taxon>Agaricomycetes</taxon>
        <taxon>Agaricomycetidae</taxon>
        <taxon>Agaricales</taxon>
        <taxon>Fistulinaceae</taxon>
        <taxon>Fistulina</taxon>
    </lineage>
</organism>
<dbReference type="EMBL" id="KN882038">
    <property type="protein sequence ID" value="KIY46263.1"/>
    <property type="molecule type" value="Genomic_DNA"/>
</dbReference>
<keyword evidence="3 9" id="KW-0816">Tricarboxylic acid cycle</keyword>
<keyword evidence="9" id="KW-0521">NADP</keyword>
<dbReference type="InterPro" id="IPR004790">
    <property type="entry name" value="Isocitrate_DH_NADP"/>
</dbReference>
<dbReference type="PIRSF" id="PIRSF000108">
    <property type="entry name" value="IDH_NADP"/>
    <property type="match status" value="1"/>
</dbReference>
<feature type="site" description="Critical for catalysis" evidence="10">
    <location>
        <position position="147"/>
    </location>
</feature>
<dbReference type="Proteomes" id="UP000054144">
    <property type="component" value="Unassembled WGS sequence"/>
</dbReference>
<dbReference type="InterPro" id="IPR024084">
    <property type="entry name" value="IsoPropMal-DH-like_dom"/>
</dbReference>
<dbReference type="GO" id="GO:0006099">
    <property type="term" value="P:tricarboxylic acid cycle"/>
    <property type="evidence" value="ECO:0007669"/>
    <property type="project" value="UniProtKB-KW"/>
</dbReference>
<dbReference type="GO" id="GO:0004450">
    <property type="term" value="F:isocitrate dehydrogenase (NADP+) activity"/>
    <property type="evidence" value="ECO:0007669"/>
    <property type="project" value="UniProtKB-EC"/>
</dbReference>
<keyword evidence="5 9" id="KW-0460">Magnesium</keyword>
<reference evidence="12 13" key="1">
    <citation type="journal article" date="2015" name="Fungal Genet. Biol.">
        <title>Evolution of novel wood decay mechanisms in Agaricales revealed by the genome sequences of Fistulina hepatica and Cylindrobasidium torrendii.</title>
        <authorList>
            <person name="Floudas D."/>
            <person name="Held B.W."/>
            <person name="Riley R."/>
            <person name="Nagy L.G."/>
            <person name="Koehler G."/>
            <person name="Ransdell A.S."/>
            <person name="Younus H."/>
            <person name="Chow J."/>
            <person name="Chiniquy J."/>
            <person name="Lipzen A."/>
            <person name="Tritt A."/>
            <person name="Sun H."/>
            <person name="Haridas S."/>
            <person name="LaButti K."/>
            <person name="Ohm R.A."/>
            <person name="Kues U."/>
            <person name="Blanchette R.A."/>
            <person name="Grigoriev I.V."/>
            <person name="Minto R.E."/>
            <person name="Hibbett D.S."/>
        </authorList>
    </citation>
    <scope>NUCLEOTIDE SEQUENCE [LARGE SCALE GENOMIC DNA]</scope>
    <source>
        <strain evidence="12 13">ATCC 64428</strain>
    </source>
</reference>
<comment type="catalytic activity">
    <reaction evidence="8 9">
        <text>D-threo-isocitrate + NADP(+) = 2-oxoglutarate + CO2 + NADPH</text>
        <dbReference type="Rhea" id="RHEA:19629"/>
        <dbReference type="ChEBI" id="CHEBI:15562"/>
        <dbReference type="ChEBI" id="CHEBI:16526"/>
        <dbReference type="ChEBI" id="CHEBI:16810"/>
        <dbReference type="ChEBI" id="CHEBI:57783"/>
        <dbReference type="ChEBI" id="CHEBI:58349"/>
        <dbReference type="EC" id="1.1.1.42"/>
    </reaction>
</comment>
<dbReference type="SMART" id="SM01329">
    <property type="entry name" value="Iso_dh"/>
    <property type="match status" value="1"/>
</dbReference>
<dbReference type="GO" id="GO:0006739">
    <property type="term" value="P:NADP+ metabolic process"/>
    <property type="evidence" value="ECO:0007669"/>
    <property type="project" value="TreeGrafter"/>
</dbReference>
<evidence type="ECO:0000256" key="6">
    <source>
        <dbReference type="ARBA" id="ARBA00023002"/>
    </source>
</evidence>
<evidence type="ECO:0000259" key="11">
    <source>
        <dbReference type="SMART" id="SM01329"/>
    </source>
</evidence>
<evidence type="ECO:0000313" key="13">
    <source>
        <dbReference type="Proteomes" id="UP000054144"/>
    </source>
</evidence>
<evidence type="ECO:0000256" key="8">
    <source>
        <dbReference type="ARBA" id="ARBA00023554"/>
    </source>
</evidence>
<evidence type="ECO:0000256" key="5">
    <source>
        <dbReference type="ARBA" id="ARBA00022842"/>
    </source>
</evidence>
<evidence type="ECO:0000256" key="7">
    <source>
        <dbReference type="ARBA" id="ARBA00023211"/>
    </source>
</evidence>
<proteinExistence type="inferred from homology"/>
<protein>
    <recommendedName>
        <fullName evidence="9">Isocitrate dehydrogenase [NADP]</fullName>
        <ecNumber evidence="9">1.1.1.42</ecNumber>
    </recommendedName>
</protein>
<comment type="cofactor">
    <cofactor evidence="9">
        <name>Mg(2+)</name>
        <dbReference type="ChEBI" id="CHEBI:18420"/>
    </cofactor>
    <cofactor evidence="9">
        <name>Mn(2+)</name>
        <dbReference type="ChEBI" id="CHEBI:29035"/>
    </cofactor>
    <text evidence="9">Binds 1 Mg(2+) or Mn(2+) ion per subunit.</text>
</comment>
<dbReference type="GO" id="GO:0006102">
    <property type="term" value="P:isocitrate metabolic process"/>
    <property type="evidence" value="ECO:0007669"/>
    <property type="project" value="InterPro"/>
</dbReference>
<dbReference type="Pfam" id="PF00180">
    <property type="entry name" value="Iso_dh"/>
    <property type="match status" value="1"/>
</dbReference>
<accession>A0A0D7A5Z8</accession>
<keyword evidence="4 9" id="KW-0479">Metal-binding</keyword>
<keyword evidence="13" id="KW-1185">Reference proteome</keyword>
<evidence type="ECO:0000256" key="3">
    <source>
        <dbReference type="ARBA" id="ARBA00022532"/>
    </source>
</evidence>
<dbReference type="PANTHER" id="PTHR11822">
    <property type="entry name" value="NADP-SPECIFIC ISOCITRATE DEHYDROGENASE"/>
    <property type="match status" value="1"/>
</dbReference>
<dbReference type="EC" id="1.1.1.42" evidence="9"/>
<feature type="domain" description="Isopropylmalate dehydrogenase-like" evidence="11">
    <location>
        <begin position="20"/>
        <end position="355"/>
    </location>
</feature>
<evidence type="ECO:0000256" key="4">
    <source>
        <dbReference type="ARBA" id="ARBA00022723"/>
    </source>
</evidence>
<evidence type="ECO:0000313" key="12">
    <source>
        <dbReference type="EMBL" id="KIY46263.1"/>
    </source>
</evidence>
<dbReference type="PANTHER" id="PTHR11822:SF21">
    <property type="entry name" value="ISOCITRATE DEHYDROGENASE [NADP], MITOCHONDRIAL"/>
    <property type="match status" value="1"/>
</dbReference>
<comment type="similarity">
    <text evidence="2 9">Belongs to the isocitrate and isopropylmalate dehydrogenases family.</text>
</comment>
<dbReference type="AlphaFoldDB" id="A0A0D7A5Z8"/>
<dbReference type="OrthoDB" id="248923at2759"/>
<feature type="site" description="Critical for catalysis" evidence="10">
    <location>
        <position position="204"/>
    </location>
</feature>
<keyword evidence="6 9" id="KW-0560">Oxidoreductase</keyword>
<comment type="cofactor">
    <cofactor evidence="1">
        <name>Mn(2+)</name>
        <dbReference type="ChEBI" id="CHEBI:29035"/>
    </cofactor>
</comment>
<evidence type="ECO:0000256" key="1">
    <source>
        <dbReference type="ARBA" id="ARBA00001936"/>
    </source>
</evidence>
<evidence type="ECO:0000256" key="10">
    <source>
        <dbReference type="PIRSR" id="PIRSR000108-1"/>
    </source>
</evidence>
<keyword evidence="7 9" id="KW-0464">Manganese</keyword>